<dbReference type="InterPro" id="IPR020846">
    <property type="entry name" value="MFS_dom"/>
</dbReference>
<keyword evidence="4 6" id="KW-0472">Membrane</keyword>
<evidence type="ECO:0000256" key="1">
    <source>
        <dbReference type="ARBA" id="ARBA00004651"/>
    </source>
</evidence>
<comment type="caution">
    <text evidence="8">The sequence shown here is derived from an EMBL/GenBank/DDBJ whole genome shotgun (WGS) entry which is preliminary data.</text>
</comment>
<dbReference type="PROSITE" id="PS50850">
    <property type="entry name" value="MFS"/>
    <property type="match status" value="1"/>
</dbReference>
<evidence type="ECO:0000256" key="2">
    <source>
        <dbReference type="ARBA" id="ARBA00022692"/>
    </source>
</evidence>
<evidence type="ECO:0000259" key="7">
    <source>
        <dbReference type="PROSITE" id="PS50850"/>
    </source>
</evidence>
<feature type="compositionally biased region" description="Basic and acidic residues" evidence="5">
    <location>
        <begin position="10"/>
        <end position="30"/>
    </location>
</feature>
<feature type="transmembrane region" description="Helical" evidence="6">
    <location>
        <begin position="102"/>
        <end position="119"/>
    </location>
</feature>
<keyword evidence="3 6" id="KW-1133">Transmembrane helix</keyword>
<feature type="transmembrane region" description="Helical" evidence="6">
    <location>
        <begin position="243"/>
        <end position="261"/>
    </location>
</feature>
<dbReference type="RefSeq" id="WP_006288621.1">
    <property type="nucleotide sequence ID" value="NZ_AP012333.1"/>
</dbReference>
<dbReference type="SUPFAM" id="SSF103473">
    <property type="entry name" value="MFS general substrate transporter"/>
    <property type="match status" value="2"/>
</dbReference>
<evidence type="ECO:0000256" key="4">
    <source>
        <dbReference type="ARBA" id="ARBA00023136"/>
    </source>
</evidence>
<feature type="transmembrane region" description="Helical" evidence="6">
    <location>
        <begin position="188"/>
        <end position="206"/>
    </location>
</feature>
<name>E6JZQ3_PARDN</name>
<reference evidence="8 9" key="1">
    <citation type="submission" date="2010-12" db="EMBL/GenBank/DDBJ databases">
        <authorList>
            <person name="Muzny D."/>
            <person name="Qin X."/>
            <person name="Buhay C."/>
            <person name="Dugan-Rocha S."/>
            <person name="Ding Y."/>
            <person name="Chen G."/>
            <person name="Hawes A."/>
            <person name="Holder M."/>
            <person name="Jhangiani S."/>
            <person name="Johnson A."/>
            <person name="Khan Z."/>
            <person name="Li Z."/>
            <person name="Liu W."/>
            <person name="Liu X."/>
            <person name="Perez L."/>
            <person name="Shen H."/>
            <person name="Wang Q."/>
            <person name="Watt J."/>
            <person name="Xi L."/>
            <person name="Xin Y."/>
            <person name="Zhou J."/>
            <person name="Deng J."/>
            <person name="Jiang H."/>
            <person name="Liu Y."/>
            <person name="Qu J."/>
            <person name="Song X.-Z."/>
            <person name="Zhang L."/>
            <person name="Villasana D."/>
            <person name="Johnson A."/>
            <person name="Liu J."/>
            <person name="Liyanage D."/>
            <person name="Lorensuhewa L."/>
            <person name="Robinson T."/>
            <person name="Song A."/>
            <person name="Song B.-B."/>
            <person name="Dinh H."/>
            <person name="Thornton R."/>
            <person name="Coyle M."/>
            <person name="Francisco L."/>
            <person name="Jackson L."/>
            <person name="Javaid M."/>
            <person name="Korchina V."/>
            <person name="Kovar C."/>
            <person name="Mata R."/>
            <person name="Mathew T."/>
            <person name="Ngo R."/>
            <person name="Nguyen L."/>
            <person name="Nguyen N."/>
            <person name="Okwuonu G."/>
            <person name="Ongeri F."/>
            <person name="Pham C."/>
            <person name="Simmons D."/>
            <person name="Wilczek-Boney K."/>
            <person name="Hale W."/>
            <person name="Jakkamsetti A."/>
            <person name="Pham P."/>
            <person name="Ruth R."/>
            <person name="San Lucas F."/>
            <person name="Warren J."/>
            <person name="Zhang J."/>
            <person name="Zhao Z."/>
            <person name="Zhou C."/>
            <person name="Zhu D."/>
            <person name="Lee S."/>
            <person name="Bess C."/>
            <person name="Blankenburg K."/>
            <person name="Forbes L."/>
            <person name="Fu Q."/>
            <person name="Gubbala S."/>
            <person name="Hirani K."/>
            <person name="Jayaseelan J.C."/>
            <person name="Lara F."/>
            <person name="Munidasa M."/>
            <person name="Palculict T."/>
            <person name="Patil S."/>
            <person name="Pu L.-L."/>
            <person name="Saada N."/>
            <person name="Tang L."/>
            <person name="Weissenberger G."/>
            <person name="Zhu Y."/>
            <person name="Hemphill L."/>
            <person name="Shang Y."/>
            <person name="Youmans B."/>
            <person name="Ayvaz T."/>
            <person name="Ross M."/>
            <person name="Santibanez J."/>
            <person name="Aqrawi P."/>
            <person name="Gross S."/>
            <person name="Joshi V."/>
            <person name="Fowler G."/>
            <person name="Nazareth L."/>
            <person name="Reid J."/>
            <person name="Worley K."/>
            <person name="Petrosino J."/>
            <person name="Highlander S."/>
            <person name="Gibbs R."/>
        </authorList>
    </citation>
    <scope>NUCLEOTIDE SEQUENCE [LARGE SCALE GENOMIC DNA]</scope>
    <source>
        <strain evidence="8 9">DSM 10105</strain>
    </source>
</reference>
<dbReference type="EMBL" id="AEON01000001">
    <property type="protein sequence ID" value="EFT83199.1"/>
    <property type="molecule type" value="Genomic_DNA"/>
</dbReference>
<keyword evidence="2 6" id="KW-0812">Transmembrane</keyword>
<dbReference type="InterPro" id="IPR011701">
    <property type="entry name" value="MFS"/>
</dbReference>
<evidence type="ECO:0000256" key="3">
    <source>
        <dbReference type="ARBA" id="ARBA00022989"/>
    </source>
</evidence>
<feature type="transmembrane region" description="Helical" evidence="6">
    <location>
        <begin position="125"/>
        <end position="147"/>
    </location>
</feature>
<feature type="transmembrane region" description="Helical" evidence="6">
    <location>
        <begin position="37"/>
        <end position="59"/>
    </location>
</feature>
<dbReference type="KEGG" id="pdo:PSDT_1378"/>
<feature type="transmembrane region" description="Helical" evidence="6">
    <location>
        <begin position="410"/>
        <end position="428"/>
    </location>
</feature>
<dbReference type="GO" id="GO:0005886">
    <property type="term" value="C:plasma membrane"/>
    <property type="evidence" value="ECO:0007669"/>
    <property type="project" value="UniProtKB-SubCell"/>
</dbReference>
<keyword evidence="9" id="KW-1185">Reference proteome</keyword>
<evidence type="ECO:0000256" key="5">
    <source>
        <dbReference type="SAM" id="MobiDB-lite"/>
    </source>
</evidence>
<gene>
    <name evidence="8" type="ORF">HMPREF0620_0204</name>
</gene>
<dbReference type="PANTHER" id="PTHR42718">
    <property type="entry name" value="MAJOR FACILITATOR SUPERFAMILY MULTIDRUG TRANSPORTER MFSC"/>
    <property type="match status" value="1"/>
</dbReference>
<feature type="transmembrane region" description="Helical" evidence="6">
    <location>
        <begin position="282"/>
        <end position="302"/>
    </location>
</feature>
<organism evidence="8 9">
    <name type="scientific">Parascardovia denticolens DSM 10105 = JCM 12538</name>
    <dbReference type="NCBI Taxonomy" id="864564"/>
    <lineage>
        <taxon>Bacteria</taxon>
        <taxon>Bacillati</taxon>
        <taxon>Actinomycetota</taxon>
        <taxon>Actinomycetes</taxon>
        <taxon>Bifidobacteriales</taxon>
        <taxon>Bifidobacteriaceae</taxon>
        <taxon>Parascardovia</taxon>
    </lineage>
</organism>
<feature type="transmembrane region" description="Helical" evidence="6">
    <location>
        <begin position="342"/>
        <end position="361"/>
    </location>
</feature>
<dbReference type="Gene3D" id="1.20.1250.20">
    <property type="entry name" value="MFS general substrate transporter like domains"/>
    <property type="match status" value="2"/>
</dbReference>
<feature type="region of interest" description="Disordered" evidence="5">
    <location>
        <begin position="1"/>
        <end position="30"/>
    </location>
</feature>
<proteinExistence type="predicted"/>
<dbReference type="Proteomes" id="UP000004946">
    <property type="component" value="Chromosome"/>
</dbReference>
<feature type="domain" description="Major facilitator superfamily (MFS) profile" evidence="7">
    <location>
        <begin position="37"/>
        <end position="474"/>
    </location>
</feature>
<feature type="transmembrane region" description="Helical" evidence="6">
    <location>
        <begin position="314"/>
        <end position="335"/>
    </location>
</feature>
<feature type="transmembrane region" description="Helical" evidence="6">
    <location>
        <begin position="448"/>
        <end position="469"/>
    </location>
</feature>
<comment type="subcellular location">
    <subcellularLocation>
        <location evidence="1">Cell membrane</location>
        <topology evidence="1">Multi-pass membrane protein</topology>
    </subcellularLocation>
</comment>
<feature type="transmembrane region" description="Helical" evidence="6">
    <location>
        <begin position="159"/>
        <end position="182"/>
    </location>
</feature>
<evidence type="ECO:0000313" key="9">
    <source>
        <dbReference type="Proteomes" id="UP000004946"/>
    </source>
</evidence>
<dbReference type="PATRIC" id="fig|864564.6.peg.1510"/>
<dbReference type="Pfam" id="PF07690">
    <property type="entry name" value="MFS_1"/>
    <property type="match status" value="2"/>
</dbReference>
<evidence type="ECO:0000256" key="6">
    <source>
        <dbReference type="SAM" id="Phobius"/>
    </source>
</evidence>
<feature type="transmembrane region" description="Helical" evidence="6">
    <location>
        <begin position="367"/>
        <end position="389"/>
    </location>
</feature>
<dbReference type="InterPro" id="IPR036259">
    <property type="entry name" value="MFS_trans_sf"/>
</dbReference>
<dbReference type="HOGENOM" id="CLU_000960_3_2_11"/>
<dbReference type="PANTHER" id="PTHR42718:SF35">
    <property type="entry name" value="BLL0718 PROTEIN"/>
    <property type="match status" value="1"/>
</dbReference>
<dbReference type="eggNOG" id="COG0477">
    <property type="taxonomic scope" value="Bacteria"/>
</dbReference>
<accession>E6JZQ3</accession>
<sequence>MTGANQTKPSDTRVSDTRISEAKPSDFEENRAKTKKALPALLIIFVLGTLMIQAFNLVYQNIGDSLHMSASASLISTLPGIILGVVCMLYGTLCDFISPKHMTIFGVSALTLGSLLGFFGSGDFWLILVARIIQVAGGQVAGSVFLVMSVKYLTDKEKAIYLGIYNAAYYLAAAIGVFAGGLLESIGYKWLLLIPALSVLFVPLLLKNTPDISMKGSRIDVLGILIFALIAAFIAIYFSYPSVWYIVAAVVLSLVFGFYVAKGKNPFLSKKFVTNKAYMSSILILFVYYFFNFACVPIYQVIGEGIYSISLTQVSFYLTFVYLVATVLGVVSGPIVNKLGRFNTMVLSSVLMIVGFGGSALCIKTSFVLLTFFACLFIAGITIVYTPIYDAASDALPVEENGRGIGICDLTMNTAASIGLAIYSSLMVNRGFASHGWIMAGNAAINKTANMFWIMLAASIITLILVFVFRKNLEGKRVQGRFVGRGYF</sequence>
<protein>
    <submittedName>
        <fullName evidence="8">Transporter, major facilitator family protein</fullName>
    </submittedName>
</protein>
<dbReference type="GO" id="GO:0022857">
    <property type="term" value="F:transmembrane transporter activity"/>
    <property type="evidence" value="ECO:0007669"/>
    <property type="project" value="InterPro"/>
</dbReference>
<feature type="transmembrane region" description="Helical" evidence="6">
    <location>
        <begin position="71"/>
        <end position="90"/>
    </location>
</feature>
<dbReference type="PRINTS" id="PR01036">
    <property type="entry name" value="TCRTETB"/>
</dbReference>
<evidence type="ECO:0000313" key="8">
    <source>
        <dbReference type="EMBL" id="EFT83199.1"/>
    </source>
</evidence>
<dbReference type="AlphaFoldDB" id="E6JZQ3"/>
<feature type="transmembrane region" description="Helical" evidence="6">
    <location>
        <begin position="218"/>
        <end position="237"/>
    </location>
</feature>